<dbReference type="Proteomes" id="UP001056120">
    <property type="component" value="Linkage Group LG08"/>
</dbReference>
<dbReference type="EMBL" id="CM042025">
    <property type="protein sequence ID" value="KAI3808879.1"/>
    <property type="molecule type" value="Genomic_DNA"/>
</dbReference>
<reference evidence="2" key="1">
    <citation type="journal article" date="2022" name="Mol. Ecol. Resour.">
        <title>The genomes of chicory, endive, great burdock and yacon provide insights into Asteraceae palaeo-polyploidization history and plant inulin production.</title>
        <authorList>
            <person name="Fan W."/>
            <person name="Wang S."/>
            <person name="Wang H."/>
            <person name="Wang A."/>
            <person name="Jiang F."/>
            <person name="Liu H."/>
            <person name="Zhao H."/>
            <person name="Xu D."/>
            <person name="Zhang Y."/>
        </authorList>
    </citation>
    <scope>NUCLEOTIDE SEQUENCE [LARGE SCALE GENOMIC DNA]</scope>
    <source>
        <strain evidence="2">cv. Yunnan</strain>
    </source>
</reference>
<organism evidence="1 2">
    <name type="scientific">Smallanthus sonchifolius</name>
    <dbReference type="NCBI Taxonomy" id="185202"/>
    <lineage>
        <taxon>Eukaryota</taxon>
        <taxon>Viridiplantae</taxon>
        <taxon>Streptophyta</taxon>
        <taxon>Embryophyta</taxon>
        <taxon>Tracheophyta</taxon>
        <taxon>Spermatophyta</taxon>
        <taxon>Magnoliopsida</taxon>
        <taxon>eudicotyledons</taxon>
        <taxon>Gunneridae</taxon>
        <taxon>Pentapetalae</taxon>
        <taxon>asterids</taxon>
        <taxon>campanulids</taxon>
        <taxon>Asterales</taxon>
        <taxon>Asteraceae</taxon>
        <taxon>Asteroideae</taxon>
        <taxon>Heliantheae alliance</taxon>
        <taxon>Millerieae</taxon>
        <taxon>Smallanthus</taxon>
    </lineage>
</organism>
<gene>
    <name evidence="1" type="ORF">L1987_24842</name>
</gene>
<sequence>MNNISQSLLLPSKQCAKRKYGTIKVVMSVEKRFKIPLRVQDSSGSVSITLFASMLLGISAKEVFDKQEELCEFEEVPVEFNLLT</sequence>
<accession>A0ACB9ILR3</accession>
<evidence type="ECO:0000313" key="1">
    <source>
        <dbReference type="EMBL" id="KAI3808879.1"/>
    </source>
</evidence>
<protein>
    <submittedName>
        <fullName evidence="1">Uncharacterized protein</fullName>
    </submittedName>
</protein>
<comment type="caution">
    <text evidence="1">The sequence shown here is derived from an EMBL/GenBank/DDBJ whole genome shotgun (WGS) entry which is preliminary data.</text>
</comment>
<reference evidence="1 2" key="2">
    <citation type="journal article" date="2022" name="Mol. Ecol. Resour.">
        <title>The genomes of chicory, endive, great burdock and yacon provide insights into Asteraceae paleo-polyploidization history and plant inulin production.</title>
        <authorList>
            <person name="Fan W."/>
            <person name="Wang S."/>
            <person name="Wang H."/>
            <person name="Wang A."/>
            <person name="Jiang F."/>
            <person name="Liu H."/>
            <person name="Zhao H."/>
            <person name="Xu D."/>
            <person name="Zhang Y."/>
        </authorList>
    </citation>
    <scope>NUCLEOTIDE SEQUENCE [LARGE SCALE GENOMIC DNA]</scope>
    <source>
        <strain evidence="2">cv. Yunnan</strain>
        <tissue evidence="1">Leaves</tissue>
    </source>
</reference>
<keyword evidence="2" id="KW-1185">Reference proteome</keyword>
<proteinExistence type="predicted"/>
<name>A0ACB9ILR3_9ASTR</name>
<evidence type="ECO:0000313" key="2">
    <source>
        <dbReference type="Proteomes" id="UP001056120"/>
    </source>
</evidence>